<protein>
    <submittedName>
        <fullName evidence="1">Uncharacterized protein</fullName>
    </submittedName>
</protein>
<sequence>MITPVDRFAPRQKKLTAPQPSRGCLVFCWGGGGGAPPPPPPPPQKKRAAKAGSRLLIHLTLNKLFILVQGSTIIKKNDRLFWFFCKIDCDLCYYNSCYRCPDTVKTIQNNKNIIVCYCRYFIYHWCGRMPLNDNL</sequence>
<organism evidence="1 2">
    <name type="scientific">Chryseobacterium bernardetii</name>
    <dbReference type="NCBI Taxonomy" id="1241978"/>
    <lineage>
        <taxon>Bacteria</taxon>
        <taxon>Pseudomonadati</taxon>
        <taxon>Bacteroidota</taxon>
        <taxon>Flavobacteriia</taxon>
        <taxon>Flavobacteriales</taxon>
        <taxon>Weeksellaceae</taxon>
        <taxon>Chryseobacterium group</taxon>
        <taxon>Chryseobacterium</taxon>
    </lineage>
</organism>
<accession>A0ACC6IXB3</accession>
<evidence type="ECO:0000313" key="2">
    <source>
        <dbReference type="Proteomes" id="UP001184376"/>
    </source>
</evidence>
<proteinExistence type="predicted"/>
<keyword evidence="2" id="KW-1185">Reference proteome</keyword>
<comment type="caution">
    <text evidence="1">The sequence shown here is derived from an EMBL/GenBank/DDBJ whole genome shotgun (WGS) entry which is preliminary data.</text>
</comment>
<reference evidence="1" key="1">
    <citation type="submission" date="2023-07" db="EMBL/GenBank/DDBJ databases">
        <title>Sorghum-associated microbial communities from plants grown in Nebraska, USA.</title>
        <authorList>
            <person name="Schachtman D."/>
        </authorList>
    </citation>
    <scope>NUCLEOTIDE SEQUENCE</scope>
    <source>
        <strain evidence="1">DS1280</strain>
    </source>
</reference>
<evidence type="ECO:0000313" key="1">
    <source>
        <dbReference type="EMBL" id="MDR6442234.1"/>
    </source>
</evidence>
<dbReference type="Proteomes" id="UP001184376">
    <property type="component" value="Unassembled WGS sequence"/>
</dbReference>
<name>A0ACC6IXB3_9FLAO</name>
<gene>
    <name evidence="1" type="ORF">J2795_002952</name>
</gene>
<dbReference type="EMBL" id="JAVDRG010000004">
    <property type="protein sequence ID" value="MDR6442234.1"/>
    <property type="molecule type" value="Genomic_DNA"/>
</dbReference>